<evidence type="ECO:0000313" key="2">
    <source>
        <dbReference type="Proteomes" id="UP000439986"/>
    </source>
</evidence>
<dbReference type="RefSeq" id="WP_154359563.1">
    <property type="nucleotide sequence ID" value="NZ_WKJL01000015.1"/>
</dbReference>
<dbReference type="Proteomes" id="UP000439986">
    <property type="component" value="Unassembled WGS sequence"/>
</dbReference>
<evidence type="ECO:0000313" key="1">
    <source>
        <dbReference type="EMBL" id="MRW86304.1"/>
    </source>
</evidence>
<proteinExistence type="predicted"/>
<protein>
    <submittedName>
        <fullName evidence="1">Uncharacterized protein</fullName>
    </submittedName>
</protein>
<gene>
    <name evidence="1" type="ORF">GJ698_19715</name>
</gene>
<accession>A0A844DEQ2</accession>
<dbReference type="AlphaFoldDB" id="A0A844DEQ2"/>
<reference evidence="1 2" key="1">
    <citation type="submission" date="2019-11" db="EMBL/GenBank/DDBJ databases">
        <title>Novel species isolated from a subtropical stream in China.</title>
        <authorList>
            <person name="Lu H."/>
        </authorList>
    </citation>
    <scope>NUCLEOTIDE SEQUENCE [LARGE SCALE GENOMIC DNA]</scope>
    <source>
        <strain evidence="1 2">FT26W</strain>
    </source>
</reference>
<dbReference type="EMBL" id="WKJL01000015">
    <property type="protein sequence ID" value="MRW86304.1"/>
    <property type="molecule type" value="Genomic_DNA"/>
</dbReference>
<keyword evidence="2" id="KW-1185">Reference proteome</keyword>
<comment type="caution">
    <text evidence="1">The sequence shown here is derived from an EMBL/GenBank/DDBJ whole genome shotgun (WGS) entry which is preliminary data.</text>
</comment>
<organism evidence="1 2">
    <name type="scientific">Duganella aquatilis</name>
    <dbReference type="NCBI Taxonomy" id="2666082"/>
    <lineage>
        <taxon>Bacteria</taxon>
        <taxon>Pseudomonadati</taxon>
        <taxon>Pseudomonadota</taxon>
        <taxon>Betaproteobacteria</taxon>
        <taxon>Burkholderiales</taxon>
        <taxon>Oxalobacteraceae</taxon>
        <taxon>Telluria group</taxon>
        <taxon>Duganella</taxon>
    </lineage>
</organism>
<name>A0A844DEQ2_9BURK</name>
<sequence>MLFDVLAYLRRMEDVLKKLPEHEVAPNLGKPPKGAVFERRPLEAHEIDWELHRQILETLMFKQTTHEDFDRIRAELKNESSKV</sequence>